<dbReference type="Proteomes" id="UP000326565">
    <property type="component" value="Unassembled WGS sequence"/>
</dbReference>
<accession>A0A5N5XCX4</accession>
<dbReference type="AlphaFoldDB" id="A0A5N5XCX4"/>
<dbReference type="Pfam" id="PF00795">
    <property type="entry name" value="CN_hydrolase"/>
    <property type="match status" value="1"/>
</dbReference>
<keyword evidence="4 6" id="KW-0378">Hydrolase</keyword>
<gene>
    <name evidence="6" type="ORF">BDV29DRAFT_187767</name>
</gene>
<evidence type="ECO:0000313" key="7">
    <source>
        <dbReference type="Proteomes" id="UP000326565"/>
    </source>
</evidence>
<evidence type="ECO:0000259" key="5">
    <source>
        <dbReference type="PROSITE" id="PS50263"/>
    </source>
</evidence>
<dbReference type="InterPro" id="IPR003010">
    <property type="entry name" value="C-N_Hydrolase"/>
</dbReference>
<feature type="domain" description="CN hydrolase" evidence="5">
    <location>
        <begin position="1"/>
        <end position="247"/>
    </location>
</feature>
<dbReference type="OrthoDB" id="10250282at2759"/>
<evidence type="ECO:0000256" key="3">
    <source>
        <dbReference type="ARBA" id="ARBA00022490"/>
    </source>
</evidence>
<organism evidence="6 7">
    <name type="scientific">Aspergillus leporis</name>
    <dbReference type="NCBI Taxonomy" id="41062"/>
    <lineage>
        <taxon>Eukaryota</taxon>
        <taxon>Fungi</taxon>
        <taxon>Dikarya</taxon>
        <taxon>Ascomycota</taxon>
        <taxon>Pezizomycotina</taxon>
        <taxon>Eurotiomycetes</taxon>
        <taxon>Eurotiomycetidae</taxon>
        <taxon>Eurotiales</taxon>
        <taxon>Aspergillaceae</taxon>
        <taxon>Aspergillus</taxon>
        <taxon>Aspergillus subgen. Circumdati</taxon>
    </lineage>
</organism>
<comment type="similarity">
    <text evidence="2">Belongs to the carbon-nitrogen hydrolase superfamily. NIT1/NIT2 family.</text>
</comment>
<dbReference type="GO" id="GO:0016811">
    <property type="term" value="F:hydrolase activity, acting on carbon-nitrogen (but not peptide) bonds, in linear amides"/>
    <property type="evidence" value="ECO:0007669"/>
    <property type="project" value="InterPro"/>
</dbReference>
<sequence>MAIAAVGQLCSTANVSVNLTQCQRLVQKAAAAGAKALFLPEGSDFIASSPEETARLARSVEESEFVVGLQREAQQASMHINVGIHEPASGGRVKNSLIWIDEKGVITQRYHKVHLFDPAVPGESKAVEKGMEILPPFETPVGRVGLSICFDLRFPEISLSLRRQDAHIITYASAFLVHTGRAHWETLLRARAIETQCYVVAAAQAGPHNKERSSYGHSMIVNPWGEVVAKLNGDYKEPQIASAEINSNLLARVRKGMPLHRRVDLYPKI</sequence>
<evidence type="ECO:0000313" key="6">
    <source>
        <dbReference type="EMBL" id="KAB8078628.1"/>
    </source>
</evidence>
<evidence type="ECO:0000256" key="1">
    <source>
        <dbReference type="ARBA" id="ARBA00004496"/>
    </source>
</evidence>
<name>A0A5N5XCX4_9EURO</name>
<dbReference type="Gene3D" id="3.60.110.10">
    <property type="entry name" value="Carbon-nitrogen hydrolase"/>
    <property type="match status" value="1"/>
</dbReference>
<comment type="subcellular location">
    <subcellularLocation>
        <location evidence="1">Cytoplasm</location>
    </subcellularLocation>
</comment>
<dbReference type="InterPro" id="IPR036526">
    <property type="entry name" value="C-N_Hydrolase_sf"/>
</dbReference>
<keyword evidence="7" id="KW-1185">Reference proteome</keyword>
<keyword evidence="3" id="KW-0963">Cytoplasm</keyword>
<dbReference type="FunFam" id="3.60.110.10:FF:000024">
    <property type="entry name" value="Deaminated glutathione amidase"/>
    <property type="match status" value="1"/>
</dbReference>
<evidence type="ECO:0000256" key="2">
    <source>
        <dbReference type="ARBA" id="ARBA00010613"/>
    </source>
</evidence>
<dbReference type="SUPFAM" id="SSF56317">
    <property type="entry name" value="Carbon-nitrogen hydrolase"/>
    <property type="match status" value="1"/>
</dbReference>
<dbReference type="EMBL" id="ML732156">
    <property type="protein sequence ID" value="KAB8078628.1"/>
    <property type="molecule type" value="Genomic_DNA"/>
</dbReference>
<dbReference type="PROSITE" id="PS50263">
    <property type="entry name" value="CN_HYDROLASE"/>
    <property type="match status" value="1"/>
</dbReference>
<dbReference type="CDD" id="cd07572">
    <property type="entry name" value="nit"/>
    <property type="match status" value="1"/>
</dbReference>
<dbReference type="PANTHER" id="PTHR23088">
    <property type="entry name" value="NITRILASE-RELATED"/>
    <property type="match status" value="1"/>
</dbReference>
<dbReference type="PANTHER" id="PTHR23088:SF27">
    <property type="entry name" value="DEAMINATED GLUTATHIONE AMIDASE"/>
    <property type="match status" value="1"/>
</dbReference>
<proteinExistence type="inferred from homology"/>
<reference evidence="6 7" key="1">
    <citation type="submission" date="2019-04" db="EMBL/GenBank/DDBJ databases">
        <title>Friends and foes A comparative genomics study of 23 Aspergillus species from section Flavi.</title>
        <authorList>
            <consortium name="DOE Joint Genome Institute"/>
            <person name="Kjaerbolling I."/>
            <person name="Vesth T."/>
            <person name="Frisvad J.C."/>
            <person name="Nybo J.L."/>
            <person name="Theobald S."/>
            <person name="Kildgaard S."/>
            <person name="Isbrandt T."/>
            <person name="Kuo A."/>
            <person name="Sato A."/>
            <person name="Lyhne E.K."/>
            <person name="Kogle M.E."/>
            <person name="Wiebenga A."/>
            <person name="Kun R.S."/>
            <person name="Lubbers R.J."/>
            <person name="Makela M.R."/>
            <person name="Barry K."/>
            <person name="Chovatia M."/>
            <person name="Clum A."/>
            <person name="Daum C."/>
            <person name="Haridas S."/>
            <person name="He G."/>
            <person name="LaButti K."/>
            <person name="Lipzen A."/>
            <person name="Mondo S."/>
            <person name="Riley R."/>
            <person name="Salamov A."/>
            <person name="Simmons B.A."/>
            <person name="Magnuson J.K."/>
            <person name="Henrissat B."/>
            <person name="Mortensen U.H."/>
            <person name="Larsen T.O."/>
            <person name="Devries R.P."/>
            <person name="Grigoriev I.V."/>
            <person name="Machida M."/>
            <person name="Baker S.E."/>
            <person name="Andersen M.R."/>
        </authorList>
    </citation>
    <scope>NUCLEOTIDE SEQUENCE [LARGE SCALE GENOMIC DNA]</scope>
    <source>
        <strain evidence="6 7">CBS 151.66</strain>
    </source>
</reference>
<evidence type="ECO:0000256" key="4">
    <source>
        <dbReference type="ARBA" id="ARBA00022801"/>
    </source>
</evidence>
<protein>
    <submittedName>
        <fullName evidence="6">Carbon-nitrogen hydrolase</fullName>
    </submittedName>
</protein>
<dbReference type="GO" id="GO:0005737">
    <property type="term" value="C:cytoplasm"/>
    <property type="evidence" value="ECO:0007669"/>
    <property type="project" value="UniProtKB-SubCell"/>
</dbReference>
<dbReference type="InterPro" id="IPR045254">
    <property type="entry name" value="Nit1/2_C-N_Hydrolase"/>
</dbReference>